<dbReference type="EMBL" id="ABJB010065004">
    <property type="status" value="NOT_ANNOTATED_CDS"/>
    <property type="molecule type" value="Genomic_DNA"/>
</dbReference>
<comment type="similarity">
    <text evidence="1">Belongs to the AB hydrolase superfamily. Lipase family.</text>
</comment>
<name>B7QBJ6_IXOSC</name>
<accession>B7QBJ6</accession>
<evidence type="ECO:0000259" key="8">
    <source>
        <dbReference type="Pfam" id="PF04083"/>
    </source>
</evidence>
<dbReference type="EMBL" id="ABJB011114495">
    <property type="status" value="NOT_ANNOTATED_CDS"/>
    <property type="molecule type" value="Genomic_DNA"/>
</dbReference>
<keyword evidence="5" id="KW-0443">Lipid metabolism</keyword>
<dbReference type="PaxDb" id="6945-B7QBJ6"/>
<feature type="active site" description="Charge relay system" evidence="7">
    <location>
        <position position="304"/>
    </location>
</feature>
<dbReference type="Proteomes" id="UP000001555">
    <property type="component" value="Unassembled WGS sequence"/>
</dbReference>
<keyword evidence="3 9" id="KW-0378">Hydrolase</keyword>
<dbReference type="GO" id="GO:0006629">
    <property type="term" value="P:lipid metabolic process"/>
    <property type="evidence" value="ECO:0000318"/>
    <property type="project" value="GO_Central"/>
</dbReference>
<dbReference type="InterPro" id="IPR029058">
    <property type="entry name" value="AB_hydrolase_fold"/>
</dbReference>
<dbReference type="EMBL" id="ABJB011054921">
    <property type="status" value="NOT_ANNOTATED_CDS"/>
    <property type="molecule type" value="Genomic_DNA"/>
</dbReference>
<evidence type="ECO:0000313" key="10">
    <source>
        <dbReference type="EnsemblMetazoa" id="ISCW012431-PA"/>
    </source>
</evidence>
<feature type="non-terminal residue" evidence="9">
    <location>
        <position position="1"/>
    </location>
</feature>
<feature type="active site" description="Nucleophile" evidence="7">
    <location>
        <position position="133"/>
    </location>
</feature>
<dbReference type="SUPFAM" id="SSF53474">
    <property type="entry name" value="alpha/beta-Hydrolases"/>
    <property type="match status" value="1"/>
</dbReference>
<evidence type="ECO:0000256" key="1">
    <source>
        <dbReference type="ARBA" id="ARBA00010701"/>
    </source>
</evidence>
<evidence type="ECO:0000256" key="2">
    <source>
        <dbReference type="ARBA" id="ARBA00022729"/>
    </source>
</evidence>
<dbReference type="EnsemblMetazoa" id="ISCW012431-RA">
    <property type="protein sequence ID" value="ISCW012431-PA"/>
    <property type="gene ID" value="ISCW012431"/>
</dbReference>
<protein>
    <submittedName>
        <fullName evidence="9 10">Gastric triacylglycerol lipase, putative</fullName>
        <ecNumber evidence="9">3.1.1.3</ecNumber>
    </submittedName>
</protein>
<dbReference type="HOGENOM" id="CLU_010974_0_3_1"/>
<feature type="domain" description="Partial AB-hydrolase lipase" evidence="8">
    <location>
        <begin position="2"/>
        <end position="60"/>
    </location>
</feature>
<organism>
    <name type="scientific">Ixodes scapularis</name>
    <name type="common">Black-legged tick</name>
    <name type="synonym">Deer tick</name>
    <dbReference type="NCBI Taxonomy" id="6945"/>
    <lineage>
        <taxon>Eukaryota</taxon>
        <taxon>Metazoa</taxon>
        <taxon>Ecdysozoa</taxon>
        <taxon>Arthropoda</taxon>
        <taxon>Chelicerata</taxon>
        <taxon>Arachnida</taxon>
        <taxon>Acari</taxon>
        <taxon>Parasitiformes</taxon>
        <taxon>Ixodida</taxon>
        <taxon>Ixodoidea</taxon>
        <taxon>Ixodidae</taxon>
        <taxon>Ixodinae</taxon>
        <taxon>Ixodes</taxon>
    </lineage>
</organism>
<evidence type="ECO:0000256" key="4">
    <source>
        <dbReference type="ARBA" id="ARBA00022963"/>
    </source>
</evidence>
<dbReference type="EC" id="3.1.1.3" evidence="9"/>
<keyword evidence="11" id="KW-1185">Reference proteome</keyword>
<keyword evidence="2" id="KW-0732">Signal</keyword>
<dbReference type="EMBL" id="DS901785">
    <property type="protein sequence ID" value="EEC16218.1"/>
    <property type="molecule type" value="Genomic_DNA"/>
</dbReference>
<evidence type="ECO:0000256" key="3">
    <source>
        <dbReference type="ARBA" id="ARBA00022801"/>
    </source>
</evidence>
<reference evidence="9 11" key="1">
    <citation type="submission" date="2008-03" db="EMBL/GenBank/DDBJ databases">
        <title>Annotation of Ixodes scapularis.</title>
        <authorList>
            <consortium name="Ixodes scapularis Genome Project Consortium"/>
            <person name="Caler E."/>
            <person name="Hannick L.I."/>
            <person name="Bidwell S."/>
            <person name="Joardar V."/>
            <person name="Thiagarajan M."/>
            <person name="Amedeo P."/>
            <person name="Galinsky K.J."/>
            <person name="Schobel S."/>
            <person name="Inman J."/>
            <person name="Hostetler J."/>
            <person name="Miller J."/>
            <person name="Hammond M."/>
            <person name="Megy K."/>
            <person name="Lawson D."/>
            <person name="Kodira C."/>
            <person name="Sutton G."/>
            <person name="Meyer J."/>
            <person name="Hill C.A."/>
            <person name="Birren B."/>
            <person name="Nene V."/>
            <person name="Collins F."/>
            <person name="Alarcon-Chaidez F."/>
            <person name="Wikel S."/>
            <person name="Strausberg R."/>
        </authorList>
    </citation>
    <scope>NUCLEOTIDE SEQUENCE [LARGE SCALE GENOMIC DNA]</scope>
    <source>
        <strain evidence="11">Wikel</strain>
        <strain evidence="9">Wikel colony</strain>
    </source>
</reference>
<evidence type="ECO:0000256" key="5">
    <source>
        <dbReference type="ARBA" id="ARBA00023098"/>
    </source>
</evidence>
<dbReference type="Pfam" id="PF04083">
    <property type="entry name" value="Abhydro_lipase"/>
    <property type="match status" value="1"/>
</dbReference>
<dbReference type="ESTHER" id="ixosc-b7qbj6">
    <property type="family name" value="Acidic_Lipase"/>
</dbReference>
<reference evidence="10" key="2">
    <citation type="submission" date="2020-05" db="UniProtKB">
        <authorList>
            <consortium name="EnsemblMetazoa"/>
        </authorList>
    </citation>
    <scope>IDENTIFICATION</scope>
    <source>
        <strain evidence="10">wikel</strain>
    </source>
</reference>
<dbReference type="PANTHER" id="PTHR11005">
    <property type="entry name" value="LYSOSOMAL ACID LIPASE-RELATED"/>
    <property type="match status" value="1"/>
</dbReference>
<dbReference type="EMBL" id="ABJB010217616">
    <property type="status" value="NOT_ANNOTATED_CDS"/>
    <property type="molecule type" value="Genomic_DNA"/>
</dbReference>
<feature type="active site" description="Charge relay system" evidence="7">
    <location>
        <position position="335"/>
    </location>
</feature>
<keyword evidence="4" id="KW-0442">Lipid degradation</keyword>
<dbReference type="FunFam" id="3.40.50.1820:FF:000057">
    <property type="entry name" value="Lipase"/>
    <property type="match status" value="1"/>
</dbReference>
<dbReference type="VEuPathDB" id="VectorBase:ISCP_028014"/>
<dbReference type="OrthoDB" id="6478351at2759"/>
<evidence type="ECO:0000256" key="7">
    <source>
        <dbReference type="PIRSR" id="PIRSR000862-1"/>
    </source>
</evidence>
<dbReference type="STRING" id="6945.B7QBJ6"/>
<dbReference type="PIRSF" id="PIRSF000862">
    <property type="entry name" value="Steryl_ester_lip"/>
    <property type="match status" value="1"/>
</dbReference>
<dbReference type="EMBL" id="ABJB010785057">
    <property type="status" value="NOT_ANNOTATED_CDS"/>
    <property type="molecule type" value="Genomic_DNA"/>
</dbReference>
<sequence>GLIKKWGYPAERHHVTTEDGYILEIDRIPHGLSETGQGQTRTPVLCVHGVISSAADYVMNNPLESPGDVATDTASWLSPATTALQTKRSMRARAELGACHYTFDKIGRYDLAAAIDYIISQTGFGEISLLTWSQGFTVTLVLLSTRLAYNDKVNLVVGMAPVADITHIQTPLTLLAPFAEPIANFIDIFTKGGLLTSSQLTQTVIGAACNNVFRGLCFLPINIVVGASQEQLNTTRIPVYIAHMPAGTSTQNIVHYAQMYKAKNFIMYDYGKERNRDMYGQDTPPEYPLEEIGTSIALFSGQGDRFADPKDVQSLRSRLQSIVFDYQLPQKNFNHLGFVIGDDATLMLHKPIIELIQGYNTDNVA</sequence>
<proteinExistence type="inferred from homology"/>
<dbReference type="InterPro" id="IPR006693">
    <property type="entry name" value="AB_hydrolase_lipase"/>
</dbReference>
<dbReference type="EMBL" id="ABJB010592979">
    <property type="status" value="NOT_ANNOTATED_CDS"/>
    <property type="molecule type" value="Genomic_DNA"/>
</dbReference>
<dbReference type="GO" id="GO:0016298">
    <property type="term" value="F:lipase activity"/>
    <property type="evidence" value="ECO:0000318"/>
    <property type="project" value="GO_Central"/>
</dbReference>
<dbReference type="VEuPathDB" id="VectorBase:ISCW012431"/>
<dbReference type="AlphaFoldDB" id="B7QBJ6"/>
<dbReference type="InterPro" id="IPR025483">
    <property type="entry name" value="Lipase_euk"/>
</dbReference>
<dbReference type="EMBL" id="ABJB010749688">
    <property type="status" value="NOT_ANNOTATED_CDS"/>
    <property type="molecule type" value="Genomic_DNA"/>
</dbReference>
<gene>
    <name evidence="9" type="ORF">IscW_ISCW012431</name>
</gene>
<dbReference type="GO" id="GO:0016042">
    <property type="term" value="P:lipid catabolic process"/>
    <property type="evidence" value="ECO:0007669"/>
    <property type="project" value="UniProtKB-KW"/>
</dbReference>
<dbReference type="GO" id="GO:0004806">
    <property type="term" value="F:triacylglycerol lipase activity"/>
    <property type="evidence" value="ECO:0007669"/>
    <property type="project" value="UniProtKB-EC"/>
</dbReference>
<evidence type="ECO:0000313" key="11">
    <source>
        <dbReference type="Proteomes" id="UP000001555"/>
    </source>
</evidence>
<dbReference type="VEuPathDB" id="VectorBase:ISCI012431"/>
<keyword evidence="6" id="KW-0325">Glycoprotein</keyword>
<evidence type="ECO:0000313" key="9">
    <source>
        <dbReference type="EMBL" id="EEC16218.1"/>
    </source>
</evidence>
<dbReference type="Gene3D" id="3.40.50.1820">
    <property type="entry name" value="alpha/beta hydrolase"/>
    <property type="match status" value="1"/>
</dbReference>
<evidence type="ECO:0000256" key="6">
    <source>
        <dbReference type="ARBA" id="ARBA00023180"/>
    </source>
</evidence>